<evidence type="ECO:0000313" key="2">
    <source>
        <dbReference type="Proteomes" id="UP001230649"/>
    </source>
</evidence>
<dbReference type="EMBL" id="JASBWS010000072">
    <property type="protein sequence ID" value="KAJ9100916.1"/>
    <property type="molecule type" value="Genomic_DNA"/>
</dbReference>
<comment type="caution">
    <text evidence="1">The sequence shown here is derived from an EMBL/GenBank/DDBJ whole genome shotgun (WGS) entry which is preliminary data.</text>
</comment>
<evidence type="ECO:0000313" key="1">
    <source>
        <dbReference type="EMBL" id="KAJ9100916.1"/>
    </source>
</evidence>
<name>A0ACC2VQJ8_9TREE</name>
<keyword evidence="2" id="KW-1185">Reference proteome</keyword>
<proteinExistence type="predicted"/>
<reference evidence="1" key="1">
    <citation type="submission" date="2023-04" db="EMBL/GenBank/DDBJ databases">
        <title>Draft Genome sequencing of Naganishia species isolated from polar environments using Oxford Nanopore Technology.</title>
        <authorList>
            <person name="Leo P."/>
            <person name="Venkateswaran K."/>
        </authorList>
    </citation>
    <scope>NUCLEOTIDE SEQUENCE</scope>
    <source>
        <strain evidence="1">MNA-CCFEE 5262</strain>
    </source>
</reference>
<accession>A0ACC2VQJ8</accession>
<dbReference type="Proteomes" id="UP001230649">
    <property type="component" value="Unassembled WGS sequence"/>
</dbReference>
<organism evidence="1 2">
    <name type="scientific">Naganishia adeliensis</name>
    <dbReference type="NCBI Taxonomy" id="92952"/>
    <lineage>
        <taxon>Eukaryota</taxon>
        <taxon>Fungi</taxon>
        <taxon>Dikarya</taxon>
        <taxon>Basidiomycota</taxon>
        <taxon>Agaricomycotina</taxon>
        <taxon>Tremellomycetes</taxon>
        <taxon>Filobasidiales</taxon>
        <taxon>Filobasidiaceae</taxon>
        <taxon>Naganishia</taxon>
    </lineage>
</organism>
<gene>
    <name evidence="1" type="ORF">QFC20_005332</name>
</gene>
<protein>
    <submittedName>
        <fullName evidence="1">Uncharacterized protein</fullName>
    </submittedName>
</protein>
<sequence>MSSVIAPPQINESMGFLPTPPASQPGRERRKSVSAHGQPLSELLNKLDSSAVEQAAEVQQHLNPAQLNHAIFLPTPPPSSPRFKSLANGELAVNEDALAPVSSVTATQLIHDQIFSAQQTGSEKAFFVGDLSATYEAVKTWRNSPLGDRVEIFYAVKCNPSPVVLHLLSLMGTSFDCASTAEIDLVLSLPTAPTGDRIIFANPCKPASYIRSAARAGVEMMTFDNADELYKIARHYPAAKLVLRILTDDSKSLCRLGLKYGAPLATCSGLLALAAKLGLNVIGVSFHVGSGCKDPNQFTDAVWRARQVFDMGAKAGFNFTFLDVGGGFERDGFAEMSVVLRDALEQYFPREQGTRIVAEPGRFLVSTAFTLATNVIARRRAIAEDGQDVAAQEQEREVQKEEGEGADVMYYINDGVYGAFNCIMFDHQIVHPYPLTISHSLESAIPRLPGPPPPNVALPVDLCTTMGYHSMEKTSIWGPTCDSIDCVRQVVPLPTGLEVGDWLGWGEMGAYTMCAASKFNGMPLADVYYTDGGKTEDARAVRKILDGFLM</sequence>